<dbReference type="PANTHER" id="PTHR36893:SF1">
    <property type="entry name" value="BULB-TYPE LECTIN DOMAIN-CONTAINING PROTEIN"/>
    <property type="match status" value="1"/>
</dbReference>
<dbReference type="OrthoDB" id="9816502at2"/>
<protein>
    <recommendedName>
        <fullName evidence="3">Peptidase M64</fullName>
    </recommendedName>
</protein>
<dbReference type="HOGENOM" id="CLU_456212_0_0_0"/>
<accession>D8PHA1</accession>
<dbReference type="KEGG" id="nde:NIDE2940"/>
<gene>
    <name evidence="1" type="ORF">NIDE2940</name>
</gene>
<evidence type="ECO:0008006" key="3">
    <source>
        <dbReference type="Google" id="ProtNLM"/>
    </source>
</evidence>
<dbReference type="AlphaFoldDB" id="D8PHA1"/>
<dbReference type="Pfam" id="PF09471">
    <property type="entry name" value="Peptidase_M64"/>
    <property type="match status" value="1"/>
</dbReference>
<reference evidence="1 2" key="1">
    <citation type="journal article" date="2010" name="Proc. Natl. Acad. Sci. U.S.A.">
        <title>A Nitrospira metagenome illuminates the physiology and evolution of globally important nitrite-oxidizing bacteria.</title>
        <authorList>
            <person name="Lucker S."/>
            <person name="Wagner M."/>
            <person name="Maixner F."/>
            <person name="Pelletier E."/>
            <person name="Koch H."/>
            <person name="Vacherie B."/>
            <person name="Rattei T."/>
            <person name="Sinninghe Damste J."/>
            <person name="Spieck E."/>
            <person name="Le Paslier D."/>
            <person name="Daims H."/>
        </authorList>
    </citation>
    <scope>NUCLEOTIDE SEQUENCE [LARGE SCALE GENOMIC DNA]</scope>
</reference>
<dbReference type="PANTHER" id="PTHR36893">
    <property type="entry name" value="OS01G0275950 PROTEIN"/>
    <property type="match status" value="1"/>
</dbReference>
<organism evidence="1 2">
    <name type="scientific">Nitrospira defluvii</name>
    <dbReference type="NCBI Taxonomy" id="330214"/>
    <lineage>
        <taxon>Bacteria</taxon>
        <taxon>Pseudomonadati</taxon>
        <taxon>Nitrospirota</taxon>
        <taxon>Nitrospiria</taxon>
        <taxon>Nitrospirales</taxon>
        <taxon>Nitrospiraceae</taxon>
        <taxon>Nitrospira</taxon>
    </lineage>
</organism>
<proteinExistence type="predicted"/>
<evidence type="ECO:0000313" key="2">
    <source>
        <dbReference type="Proteomes" id="UP000001660"/>
    </source>
</evidence>
<dbReference type="Proteomes" id="UP000001660">
    <property type="component" value="Chromosome"/>
</dbReference>
<dbReference type="GO" id="GO:0008237">
    <property type="term" value="F:metallopeptidase activity"/>
    <property type="evidence" value="ECO:0007669"/>
    <property type="project" value="InterPro"/>
</dbReference>
<name>D8PHA1_9BACT</name>
<keyword evidence="2" id="KW-1185">Reference proteome</keyword>
<dbReference type="EMBL" id="FP929003">
    <property type="protein sequence ID" value="CBK42638.1"/>
    <property type="molecule type" value="Genomic_DNA"/>
</dbReference>
<dbReference type="SUPFAM" id="SSF89372">
    <property type="entry name" value="Fucose-specific lectin"/>
    <property type="match status" value="1"/>
</dbReference>
<dbReference type="Gene3D" id="2.120.10.70">
    <property type="entry name" value="Fucose-specific lectin"/>
    <property type="match status" value="1"/>
</dbReference>
<sequence length="598" mass="66098">MISGPGAAMLDSKLFVSRLNGDFRDLYERWWDGDEWIWINHGKPAGTAVTGTPGAAMLDEKLFVVVADGSLWERHWRSDLGRWAWNSHGRPGNRPIVHGPGAEMLNEKFFVVTDDGHLWERHWRNDLGRWVWNDHGTPPATTVATAPGAAMMDSKLFVGTANGRLYERVWNGTQWVWVDHGLPVGTSVATAPGAAMMNSKLFVGTADGRLFERVWNGSQWVWVDHGAPPGTTVATAPGAAMMDSKLFVGTGNGHLYERLWNGSRWVWVDHDTPPGTTVNAAPGAAMMDSKLFVSTASGRLYERTWDGTRWTWVNHGTALHDRAEHVVGRPGSDPKLSILIMGDGYAEADMPAYRSQVTSQVLVALSLDQLLLHQGAFRVVRVDLVSVESGVRERRYSTRGTITSDVFKSSRLGLIPNDSWDRCWFDLSTYTDARIEKLRLRFAPEADHVIVLVKSDTWGGCSSVGPGTGYFTEGSGMTTVAHELGHNLFRLGDEYLSDSARETYTGVSNYPNTSEAPSDWTALKWFDLVHPDTPLPTNAARPPAGWNRRTSVGAFEGAGGSYATGLFRPVLECRMNQNNPPWCPVCGRKILSDLEVFE</sequence>
<dbReference type="InterPro" id="IPR019026">
    <property type="entry name" value="Peptidase_M64_IgA"/>
</dbReference>
<dbReference type="eggNOG" id="COG1520">
    <property type="taxonomic scope" value="Bacteria"/>
</dbReference>
<dbReference type="InterPro" id="IPR024079">
    <property type="entry name" value="MetalloPept_cat_dom_sf"/>
</dbReference>
<dbReference type="Gene3D" id="3.40.390.10">
    <property type="entry name" value="Collagenase (Catalytic Domain)"/>
    <property type="match status" value="1"/>
</dbReference>
<evidence type="ECO:0000313" key="1">
    <source>
        <dbReference type="EMBL" id="CBK42638.1"/>
    </source>
</evidence>
<dbReference type="STRING" id="330214.NIDE2940"/>